<feature type="transmembrane region" description="Helical" evidence="2">
    <location>
        <begin position="397"/>
        <end position="418"/>
    </location>
</feature>
<proteinExistence type="predicted"/>
<feature type="region of interest" description="Disordered" evidence="1">
    <location>
        <begin position="94"/>
        <end position="116"/>
    </location>
</feature>
<accession>A0A7M5U2T7</accession>
<dbReference type="Proteomes" id="UP000594262">
    <property type="component" value="Unplaced"/>
</dbReference>
<feature type="transmembrane region" description="Helical" evidence="2">
    <location>
        <begin position="430"/>
        <end position="448"/>
    </location>
</feature>
<organism evidence="3 4">
    <name type="scientific">Clytia hemisphaerica</name>
    <dbReference type="NCBI Taxonomy" id="252671"/>
    <lineage>
        <taxon>Eukaryota</taxon>
        <taxon>Metazoa</taxon>
        <taxon>Cnidaria</taxon>
        <taxon>Hydrozoa</taxon>
        <taxon>Hydroidolina</taxon>
        <taxon>Leptothecata</taxon>
        <taxon>Obeliida</taxon>
        <taxon>Clytiidae</taxon>
        <taxon>Clytia</taxon>
    </lineage>
</organism>
<feature type="transmembrane region" description="Helical" evidence="2">
    <location>
        <begin position="361"/>
        <end position="385"/>
    </location>
</feature>
<dbReference type="OrthoDB" id="5983751at2759"/>
<feature type="transmembrane region" description="Helical" evidence="2">
    <location>
        <begin position="276"/>
        <end position="295"/>
    </location>
</feature>
<keyword evidence="4" id="KW-1185">Reference proteome</keyword>
<feature type="compositionally biased region" description="Basic and acidic residues" evidence="1">
    <location>
        <begin position="162"/>
        <end position="182"/>
    </location>
</feature>
<keyword evidence="2" id="KW-0812">Transmembrane</keyword>
<evidence type="ECO:0000313" key="3">
    <source>
        <dbReference type="EnsemblMetazoa" id="CLYHEMP005494.3"/>
    </source>
</evidence>
<feature type="transmembrane region" description="Helical" evidence="2">
    <location>
        <begin position="330"/>
        <end position="349"/>
    </location>
</feature>
<feature type="region of interest" description="Disordered" evidence="1">
    <location>
        <begin position="146"/>
        <end position="189"/>
    </location>
</feature>
<evidence type="ECO:0000256" key="1">
    <source>
        <dbReference type="SAM" id="MobiDB-lite"/>
    </source>
</evidence>
<keyword evidence="2" id="KW-0472">Membrane</keyword>
<evidence type="ECO:0000256" key="2">
    <source>
        <dbReference type="SAM" id="Phobius"/>
    </source>
</evidence>
<dbReference type="EnsemblMetazoa" id="CLYHEMT005494.3">
    <property type="protein sequence ID" value="CLYHEMP005494.3"/>
    <property type="gene ID" value="CLYHEMG005494"/>
</dbReference>
<keyword evidence="2" id="KW-1133">Transmembrane helix</keyword>
<reference evidence="3" key="1">
    <citation type="submission" date="2021-01" db="UniProtKB">
        <authorList>
            <consortium name="EnsemblMetazoa"/>
        </authorList>
    </citation>
    <scope>IDENTIFICATION</scope>
</reference>
<name>A0A7M5U2T7_9CNID</name>
<feature type="transmembrane region" description="Helical" evidence="2">
    <location>
        <begin position="214"/>
        <end position="243"/>
    </location>
</feature>
<feature type="transmembrane region" description="Helical" evidence="2">
    <location>
        <begin position="454"/>
        <end position="471"/>
    </location>
</feature>
<feature type="compositionally biased region" description="Polar residues" evidence="1">
    <location>
        <begin position="146"/>
        <end position="159"/>
    </location>
</feature>
<sequence>MCTTFVVTFGVSAIEGLAGGVIQNYKLNDLQVTPRHEGEDGDSRLTPLILPTSTEIRERALEDFSSDDCLFEEFSPPSKRDFVYRDSFLERPGQDLDPSSDWLGPKREHRSANCSNDIDVSVKSTYSKEPPEFAGHRNEHSLLNSRDSCLESSNNNTFRSPEGQKNRNNDDLEANEERHKSNDFYGENLSEEDDKSLNVDFSWRNYRPQGKLRWLATCFLYSFYMVVLCSFLVAAISVGIMFVDINTAEACYFTPWHRVPLNVQRVRVSVHVVQGWILQFFHIGVLIFVFGFKLVDQLHLLHLNVIAAFIDSVYRLFFQVYDVYDWPQRMFPLNAIFVCVMIANSYTLAKHFTNQRGRKLIITFQLGSQFMLGAATLFLTFYLLVPWFVKLGPFQQALVAGVSPIFGAINKAISRIVIQNVSNINHPGTSYMLVIAVYAGAALVYRALQAELESSALFLFLCFAHALIGFLERLSVVLRDHFYFWFYKKVLKKERDYNSFVGSFRTPRTQRLVADLTICNIIHETNALIYTNAFVQFYSLQIGIDGQENAVDVYDVVSKFFIRSFSAILIEYVFTAFGIFILTWYMNIPVIRVWRKKWKSILAGNLFVCACLVIYSTQYLLVVVADRYQHTIQSKNETMSCDLSNIPFFKK</sequence>
<feature type="transmembrane region" description="Helical" evidence="2">
    <location>
        <begin position="568"/>
        <end position="588"/>
    </location>
</feature>
<feature type="transmembrane region" description="Helical" evidence="2">
    <location>
        <begin position="600"/>
        <end position="625"/>
    </location>
</feature>
<dbReference type="AlphaFoldDB" id="A0A7M5U2T7"/>
<evidence type="ECO:0000313" key="4">
    <source>
        <dbReference type="Proteomes" id="UP000594262"/>
    </source>
</evidence>
<feature type="transmembrane region" description="Helical" evidence="2">
    <location>
        <begin position="300"/>
        <end position="318"/>
    </location>
</feature>
<protein>
    <submittedName>
        <fullName evidence="3">Uncharacterized protein</fullName>
    </submittedName>
</protein>